<dbReference type="InterPro" id="IPR011050">
    <property type="entry name" value="Pectin_lyase_fold/virulence"/>
</dbReference>
<reference evidence="6 7" key="1">
    <citation type="submission" date="2018-11" db="EMBL/GenBank/DDBJ databases">
        <title>Paraburkholderia sp. DHOA04, isolated from soil.</title>
        <authorList>
            <person name="Gao Z.-H."/>
            <person name="Qiu L.-H."/>
            <person name="Fu J.-C."/>
        </authorList>
    </citation>
    <scope>NUCLEOTIDE SEQUENCE [LARGE SCALE GENOMIC DNA]</scope>
    <source>
        <strain evidence="6 7">DHOA04</strain>
    </source>
</reference>
<evidence type="ECO:0000256" key="3">
    <source>
        <dbReference type="ARBA" id="ARBA00023295"/>
    </source>
</evidence>
<evidence type="ECO:0000256" key="2">
    <source>
        <dbReference type="ARBA" id="ARBA00022801"/>
    </source>
</evidence>
<comment type="caution">
    <text evidence="6">The sequence shown here is derived from an EMBL/GenBank/DDBJ whole genome shotgun (WGS) entry which is preliminary data.</text>
</comment>
<dbReference type="PROSITE" id="PS51257">
    <property type="entry name" value="PROKAR_LIPOPROTEIN"/>
    <property type="match status" value="1"/>
</dbReference>
<comment type="similarity">
    <text evidence="1 4">Belongs to the glycosyl hydrolase 28 family.</text>
</comment>
<dbReference type="GO" id="GO:0004650">
    <property type="term" value="F:polygalacturonase activity"/>
    <property type="evidence" value="ECO:0007669"/>
    <property type="project" value="InterPro"/>
</dbReference>
<dbReference type="PANTHER" id="PTHR31339">
    <property type="entry name" value="PECTIN LYASE-RELATED"/>
    <property type="match status" value="1"/>
</dbReference>
<dbReference type="EMBL" id="RQIS01000007">
    <property type="protein sequence ID" value="RQH06499.1"/>
    <property type="molecule type" value="Genomic_DNA"/>
</dbReference>
<dbReference type="Pfam" id="PF00295">
    <property type="entry name" value="Glyco_hydro_28"/>
    <property type="match status" value="2"/>
</dbReference>
<keyword evidence="2 4" id="KW-0378">Hydrolase</keyword>
<dbReference type="InterPro" id="IPR012334">
    <property type="entry name" value="Pectin_lyas_fold"/>
</dbReference>
<keyword evidence="7" id="KW-1185">Reference proteome</keyword>
<name>A0A3N6MS56_9BURK</name>
<proteinExistence type="inferred from homology"/>
<gene>
    <name evidence="6" type="ORF">D1Y85_11500</name>
</gene>
<evidence type="ECO:0000313" key="7">
    <source>
        <dbReference type="Proteomes" id="UP000272778"/>
    </source>
</evidence>
<accession>A0A3N6MS56</accession>
<dbReference type="OrthoDB" id="9795222at2"/>
<dbReference type="RefSeq" id="WP_124151177.1">
    <property type="nucleotide sequence ID" value="NZ_RQIS01000007.1"/>
</dbReference>
<dbReference type="Proteomes" id="UP000272778">
    <property type="component" value="Unassembled WGS sequence"/>
</dbReference>
<sequence>MIRYPHKTTAAGLLALLLAACGGGSSSNPGGSAAAYPATGTPAVAYRVGLNPSDAALQQYQPPQPAAAASGCQLSAKYYSSGSPAIPTYAPGGSTNVDVTLANGDSTLGVTAWSTSTTWAANSTTIPTVLGLGTKSGTTEVALAANGLNVPDGYPTAPDTARIQQALYACANAANAYDNANDIATNTVVELSKGANGQTAYVTGPLSMPGGVTLVIDQGVTLFASRDPVLYESATAYKASSYSSPGGTLYGTPNSTQQGANTYVVGAGGTQTATLTPASYGYGADPTSAGGTSGSGPTYFCGQIYPNDDGCNPLISNVIFTGPAMKPSKVYTSNNAVMGPGVIDGQGGQPLFSLLAGKTLTTPAGNYLFPALLTRADGTAMSWWDLGWEGNEALSGEDQNNPRIVWPQYGYNFTLYNITLQNAPKIHISPTGVNGFTAWGLKIFTPSNDYTQKQNYWGAYYDYASVKNTDGLDPGNKGATSSSTPAAPAFAGGYSGSLGSFNGDVSNIVLAYSYISDTDDNVAIKGESSSDGPCGLDGSSGGSGCVDTPNASGTGYTKADGAVYNLIFAHDHFFYGHGMSIGSQTSGGPAIGMPSATVMAQTTPMSYTTGTAAYQTKGAWSATNQTYATQTLYPSVSNINVYDLALDYTDNGIRIKTDWGQGGLVSNVNYTNVCMQGNPMPSTYDASPQNAIYIFSSYDVGPNQGVLPSYQNINVNGVHELSAANWTLTGFNSATLATPAAVAAGWTGAPATTIVNPLGITLNNVVADQPPVNPVQASDARIMLGNNVSNNLGLMALNGTSNVNVTGSSAFNAAATVDCTKAFANIPGNTDVNGNAINSPFPGQMWPESIPSQQVPAQQ</sequence>
<keyword evidence="5" id="KW-0732">Signal</keyword>
<feature type="chain" id="PRO_5017939486" evidence="5">
    <location>
        <begin position="28"/>
        <end position="859"/>
    </location>
</feature>
<dbReference type="Gene3D" id="2.160.20.10">
    <property type="entry name" value="Single-stranded right-handed beta-helix, Pectin lyase-like"/>
    <property type="match status" value="1"/>
</dbReference>
<organism evidence="6 7">
    <name type="scientific">Paraburkholderia dinghuensis</name>
    <dbReference type="NCBI Taxonomy" id="2305225"/>
    <lineage>
        <taxon>Bacteria</taxon>
        <taxon>Pseudomonadati</taxon>
        <taxon>Pseudomonadota</taxon>
        <taxon>Betaproteobacteria</taxon>
        <taxon>Burkholderiales</taxon>
        <taxon>Burkholderiaceae</taxon>
        <taxon>Paraburkholderia</taxon>
    </lineage>
</organism>
<dbReference type="InterPro" id="IPR000743">
    <property type="entry name" value="Glyco_hydro_28"/>
</dbReference>
<dbReference type="SUPFAM" id="SSF51126">
    <property type="entry name" value="Pectin lyase-like"/>
    <property type="match status" value="1"/>
</dbReference>
<dbReference type="InterPro" id="IPR051801">
    <property type="entry name" value="GH28_Enzymes"/>
</dbReference>
<dbReference type="GO" id="GO:0005975">
    <property type="term" value="P:carbohydrate metabolic process"/>
    <property type="evidence" value="ECO:0007669"/>
    <property type="project" value="InterPro"/>
</dbReference>
<evidence type="ECO:0000256" key="4">
    <source>
        <dbReference type="RuleBase" id="RU361169"/>
    </source>
</evidence>
<feature type="signal peptide" evidence="5">
    <location>
        <begin position="1"/>
        <end position="27"/>
    </location>
</feature>
<evidence type="ECO:0000313" key="6">
    <source>
        <dbReference type="EMBL" id="RQH06499.1"/>
    </source>
</evidence>
<dbReference type="PANTHER" id="PTHR31339:SF9">
    <property type="entry name" value="PLASMIN AND FIBRONECTIN-BINDING PROTEIN A"/>
    <property type="match status" value="1"/>
</dbReference>
<evidence type="ECO:0000256" key="5">
    <source>
        <dbReference type="SAM" id="SignalP"/>
    </source>
</evidence>
<evidence type="ECO:0000256" key="1">
    <source>
        <dbReference type="ARBA" id="ARBA00008834"/>
    </source>
</evidence>
<protein>
    <submittedName>
        <fullName evidence="6">Uncharacterized protein</fullName>
    </submittedName>
</protein>
<keyword evidence="3 4" id="KW-0326">Glycosidase</keyword>
<dbReference type="AlphaFoldDB" id="A0A3N6MS56"/>
<dbReference type="PROSITE" id="PS00502">
    <property type="entry name" value="POLYGALACTURONASE"/>
    <property type="match status" value="1"/>
</dbReference>